<name>A0ABX0D5Y5_9MICC</name>
<dbReference type="RefSeq" id="WP_165180380.1">
    <property type="nucleotide sequence ID" value="NZ_JAAKZI010000002.1"/>
</dbReference>
<comment type="caution">
    <text evidence="4">The sequence shown here is derived from an EMBL/GenBank/DDBJ whole genome shotgun (WGS) entry which is preliminary data.</text>
</comment>
<organism evidence="4 5">
    <name type="scientific">Arthrobacter silviterrae</name>
    <dbReference type="NCBI Taxonomy" id="2026658"/>
    <lineage>
        <taxon>Bacteria</taxon>
        <taxon>Bacillati</taxon>
        <taxon>Actinomycetota</taxon>
        <taxon>Actinomycetes</taxon>
        <taxon>Micrococcales</taxon>
        <taxon>Micrococcaceae</taxon>
        <taxon>Arthrobacter</taxon>
    </lineage>
</organism>
<gene>
    <name evidence="4" type="ORF">G6N77_02325</name>
</gene>
<dbReference type="Gene3D" id="3.40.605.10">
    <property type="entry name" value="Aldehyde Dehydrogenase, Chain A, domain 1"/>
    <property type="match status" value="1"/>
</dbReference>
<evidence type="ECO:0000313" key="4">
    <source>
        <dbReference type="EMBL" id="NGN82301.1"/>
    </source>
</evidence>
<evidence type="ECO:0000313" key="5">
    <source>
        <dbReference type="Proteomes" id="UP000479226"/>
    </source>
</evidence>
<evidence type="ECO:0000256" key="1">
    <source>
        <dbReference type="ARBA" id="ARBA00009986"/>
    </source>
</evidence>
<keyword evidence="5" id="KW-1185">Reference proteome</keyword>
<dbReference type="Pfam" id="PF00171">
    <property type="entry name" value="Aldedh"/>
    <property type="match status" value="1"/>
</dbReference>
<keyword evidence="2" id="KW-0560">Oxidoreductase</keyword>
<proteinExistence type="inferred from homology"/>
<reference evidence="4 5" key="1">
    <citation type="submission" date="2020-02" db="EMBL/GenBank/DDBJ databases">
        <title>Genome sequence of the type strain DSM 27180 of Arthrobacter silviterrae.</title>
        <authorList>
            <person name="Gao J."/>
            <person name="Sun J."/>
        </authorList>
    </citation>
    <scope>NUCLEOTIDE SEQUENCE [LARGE SCALE GENOMIC DNA]</scope>
    <source>
        <strain evidence="4 5">DSM 27180</strain>
    </source>
</reference>
<dbReference type="PANTHER" id="PTHR42804">
    <property type="entry name" value="ALDEHYDE DEHYDROGENASE"/>
    <property type="match status" value="1"/>
</dbReference>
<dbReference type="EMBL" id="JAAKZI010000002">
    <property type="protein sequence ID" value="NGN82301.1"/>
    <property type="molecule type" value="Genomic_DNA"/>
</dbReference>
<dbReference type="PANTHER" id="PTHR42804:SF1">
    <property type="entry name" value="ALDEHYDE DEHYDROGENASE-RELATED"/>
    <property type="match status" value="1"/>
</dbReference>
<evidence type="ECO:0000256" key="2">
    <source>
        <dbReference type="ARBA" id="ARBA00023002"/>
    </source>
</evidence>
<comment type="similarity">
    <text evidence="1">Belongs to the aldehyde dehydrogenase family.</text>
</comment>
<dbReference type="InterPro" id="IPR016161">
    <property type="entry name" value="Ald_DH/histidinol_DH"/>
</dbReference>
<dbReference type="SUPFAM" id="SSF53720">
    <property type="entry name" value="ALDH-like"/>
    <property type="match status" value="1"/>
</dbReference>
<dbReference type="Gene3D" id="3.40.309.10">
    <property type="entry name" value="Aldehyde Dehydrogenase, Chain A, domain 2"/>
    <property type="match status" value="1"/>
</dbReference>
<dbReference type="InterPro" id="IPR015590">
    <property type="entry name" value="Aldehyde_DH_dom"/>
</dbReference>
<dbReference type="InterPro" id="IPR016162">
    <property type="entry name" value="Ald_DH_N"/>
</dbReference>
<feature type="domain" description="Aldehyde dehydrogenase" evidence="3">
    <location>
        <begin position="182"/>
        <end position="348"/>
    </location>
</feature>
<sequence length="572" mass="60010">MNHASAETGARTLVDTAIAELAEGETRWAALPLAGRRAMLGEVRRRVGAHAREWVAAAAQIKRLPADSPLMGEEWLSGPYALAAALGVLENSLAALDTGRSPVESAHFGEANGQATVQVVPLSAMDSLLLSGFSAEVWLRPGVGKAASVAGAGLAQRTPQDTRGIGVVLGAGNILSIAPLDVLYELLANNRVVALKLNPLTDPMLEALTKIFTPFINLGALRILTGGADVGGLLVEHPQVAHVHLTGSAATHDAIVWGTGQQAADRKAAGTPRLGKPITSELGGVSPTIIIPGKWSRADITFQAQHVATQRLHNGGYNCIASQAVVISAEWGQKQEFLAALRNALDTAPPREAYYPGSDDRMAAAAAAHPSAERLGEAGQRLLITGLSPKDTEEVLEQEYLAPVLGVVEIEGSGREFLDRAAAAANERLAGTLGANVIASPGTIKGLGPSFERFIASLRYGTIGINAWTAVGFLSPAATWGGFPGHTLDDVQSGIGVVHNALLLADTERTVVRGPFRPSPRSLLHGEFSLTPTPPWYVTNRTAAVTGERLTQFAADPRWRRVPAILVSALRG</sequence>
<protein>
    <submittedName>
        <fullName evidence="4">Aldehyde dehydrogenase family protein</fullName>
    </submittedName>
</protein>
<dbReference type="Proteomes" id="UP000479226">
    <property type="component" value="Unassembled WGS sequence"/>
</dbReference>
<accession>A0ABX0D5Y5</accession>
<dbReference type="InterPro" id="IPR016163">
    <property type="entry name" value="Ald_DH_C"/>
</dbReference>
<evidence type="ECO:0000259" key="3">
    <source>
        <dbReference type="Pfam" id="PF00171"/>
    </source>
</evidence>